<name>A0ABX3YHW1_9ACTN</name>
<reference evidence="1 2" key="1">
    <citation type="submission" date="2016-12" db="EMBL/GenBank/DDBJ databases">
        <title>Genome Mining:The Detection of Biosynthetic Gene Clusters to Aid in the Expression of Curamycin A produced by Streptomyces sp. strain CZA14.</title>
        <authorList>
            <person name="Durrell K.A."/>
            <person name="Kirby B.M."/>
            <person name="Khan W."/>
            <person name="Mthethwa T."/>
            <person name="Le Roes-Hill M."/>
        </authorList>
    </citation>
    <scope>NUCLEOTIDE SEQUENCE [LARGE SCALE GENOMIC DNA]</scope>
    <source>
        <strain evidence="1 2">CZA14</strain>
    </source>
</reference>
<protein>
    <recommendedName>
        <fullName evidence="3">Secreted protein</fullName>
    </recommendedName>
</protein>
<keyword evidence="2" id="KW-1185">Reference proteome</keyword>
<dbReference type="Proteomes" id="UP000194266">
    <property type="component" value="Unassembled WGS sequence"/>
</dbReference>
<accession>A0ABX3YHW1</accession>
<dbReference type="RefSeq" id="WP_318275376.1">
    <property type="nucleotide sequence ID" value="NZ_MRYD01000075.1"/>
</dbReference>
<evidence type="ECO:0000313" key="1">
    <source>
        <dbReference type="EMBL" id="OSZ59478.1"/>
    </source>
</evidence>
<sequence>MRNVRARGAVRRVAGLGVLTAVGWGLAGGVAHADETNTGSHNGPRIGLINAGQIDDPMEDVLQHFLGLGGGAAAEPAEPAEGQPAAR</sequence>
<organism evidence="1 2">
    <name type="scientific">Streptomyces pharetrae CZA14</name>
    <dbReference type="NCBI Taxonomy" id="1144883"/>
    <lineage>
        <taxon>Bacteria</taxon>
        <taxon>Bacillati</taxon>
        <taxon>Actinomycetota</taxon>
        <taxon>Actinomycetes</taxon>
        <taxon>Kitasatosporales</taxon>
        <taxon>Streptomycetaceae</taxon>
        <taxon>Streptomyces</taxon>
    </lineage>
</organism>
<gene>
    <name evidence="1" type="ORF">OQI_16180</name>
</gene>
<dbReference type="EMBL" id="MRYD01000075">
    <property type="protein sequence ID" value="OSZ59478.1"/>
    <property type="molecule type" value="Genomic_DNA"/>
</dbReference>
<comment type="caution">
    <text evidence="1">The sequence shown here is derived from an EMBL/GenBank/DDBJ whole genome shotgun (WGS) entry which is preliminary data.</text>
</comment>
<evidence type="ECO:0008006" key="3">
    <source>
        <dbReference type="Google" id="ProtNLM"/>
    </source>
</evidence>
<evidence type="ECO:0000313" key="2">
    <source>
        <dbReference type="Proteomes" id="UP000194266"/>
    </source>
</evidence>
<proteinExistence type="predicted"/>